<evidence type="ECO:0000313" key="3">
    <source>
        <dbReference type="Proteomes" id="UP000177622"/>
    </source>
</evidence>
<name>A0A1F5LPJ8_PENAI</name>
<feature type="compositionally biased region" description="Basic residues" evidence="1">
    <location>
        <begin position="312"/>
        <end position="325"/>
    </location>
</feature>
<evidence type="ECO:0000256" key="1">
    <source>
        <dbReference type="SAM" id="MobiDB-lite"/>
    </source>
</evidence>
<dbReference type="GeneID" id="34574727"/>
<organism evidence="2 3">
    <name type="scientific">Penicillium arizonense</name>
    <dbReference type="NCBI Taxonomy" id="1835702"/>
    <lineage>
        <taxon>Eukaryota</taxon>
        <taxon>Fungi</taxon>
        <taxon>Dikarya</taxon>
        <taxon>Ascomycota</taxon>
        <taxon>Pezizomycotina</taxon>
        <taxon>Eurotiomycetes</taxon>
        <taxon>Eurotiomycetidae</taxon>
        <taxon>Eurotiales</taxon>
        <taxon>Aspergillaceae</taxon>
        <taxon>Penicillium</taxon>
    </lineage>
</organism>
<dbReference type="RefSeq" id="XP_022490572.1">
    <property type="nucleotide sequence ID" value="XM_022629993.1"/>
</dbReference>
<proteinExistence type="predicted"/>
<reference evidence="2 3" key="1">
    <citation type="journal article" date="2016" name="Sci. Rep.">
        <title>Penicillium arizonense, a new, genome sequenced fungal species, reveals a high chemical diversity in secreted metabolites.</title>
        <authorList>
            <person name="Grijseels S."/>
            <person name="Nielsen J.C."/>
            <person name="Randelovic M."/>
            <person name="Nielsen J."/>
            <person name="Nielsen K.F."/>
            <person name="Workman M."/>
            <person name="Frisvad J.C."/>
        </authorList>
    </citation>
    <scope>NUCLEOTIDE SEQUENCE [LARGE SCALE GENOMIC DNA]</scope>
    <source>
        <strain evidence="2 3">CBS 141311</strain>
    </source>
</reference>
<accession>A0A1F5LPJ8</accession>
<feature type="region of interest" description="Disordered" evidence="1">
    <location>
        <begin position="263"/>
        <end position="330"/>
    </location>
</feature>
<feature type="compositionally biased region" description="Polar residues" evidence="1">
    <location>
        <begin position="295"/>
        <end position="311"/>
    </location>
</feature>
<dbReference type="EMBL" id="LXJU01000005">
    <property type="protein sequence ID" value="OGE55142.1"/>
    <property type="molecule type" value="Genomic_DNA"/>
</dbReference>
<protein>
    <submittedName>
        <fullName evidence="2">Uncharacterized protein</fullName>
    </submittedName>
</protein>
<sequence length="373" mass="42083">MSLNPRQFCFMPEILYDYQRTEKYWDFYYNQDVLKIAELARGSVKATFKDTWGQVPYHEDVMTAPELPSQTSPTVAKLWATYQLTRVLPKFFPRTNLDTSPMVFEPYDFLHAFRMISYVNRRGTRRVLNTSPIRWCREVCGDPRGTTFSKLYIKSTAPGNHQPATALAHSPDRLDLGHNLLALKIDNVTLPGQITSGNDIDARQMLFQFAGKLSEHFQQNLRVSVGQSGNSENGGGDAQRPGIKALVDHQALDELASRCARIMNQRSRETPMETAHSKTADEETAHAEIAHPETTHTQIGSGDTRTDNTVVKRSKTAAKRRRVRKPATSDVLKAKIKAKTSKPLEARKALLDSAIKLELEDSELKVEPVKMEP</sequence>
<evidence type="ECO:0000313" key="2">
    <source>
        <dbReference type="EMBL" id="OGE55142.1"/>
    </source>
</evidence>
<dbReference type="AlphaFoldDB" id="A0A1F5LPJ8"/>
<gene>
    <name evidence="2" type="ORF">PENARI_c005G10214</name>
</gene>
<dbReference type="Proteomes" id="UP000177622">
    <property type="component" value="Unassembled WGS sequence"/>
</dbReference>
<feature type="compositionally biased region" description="Basic and acidic residues" evidence="1">
    <location>
        <begin position="266"/>
        <end position="294"/>
    </location>
</feature>
<dbReference type="OrthoDB" id="4356385at2759"/>
<comment type="caution">
    <text evidence="2">The sequence shown here is derived from an EMBL/GenBank/DDBJ whole genome shotgun (WGS) entry which is preliminary data.</text>
</comment>
<keyword evidence="3" id="KW-1185">Reference proteome</keyword>